<dbReference type="GO" id="GO:0003677">
    <property type="term" value="F:DNA binding"/>
    <property type="evidence" value="ECO:0007669"/>
    <property type="project" value="InterPro"/>
</dbReference>
<dbReference type="InterPro" id="IPR013762">
    <property type="entry name" value="Integrase-like_cat_sf"/>
</dbReference>
<evidence type="ECO:0000313" key="3">
    <source>
        <dbReference type="EMBL" id="VAY89287.1"/>
    </source>
</evidence>
<reference evidence="3" key="1">
    <citation type="submission" date="2018-10" db="EMBL/GenBank/DDBJ databases">
        <authorList>
            <person name="Plewniak F."/>
        </authorList>
    </citation>
    <scope>NUCLEOTIDE SEQUENCE</scope>
</reference>
<dbReference type="GO" id="GO:0015074">
    <property type="term" value="P:DNA integration"/>
    <property type="evidence" value="ECO:0007669"/>
    <property type="project" value="InterPro"/>
</dbReference>
<dbReference type="InterPro" id="IPR002104">
    <property type="entry name" value="Integrase_catalytic"/>
</dbReference>
<dbReference type="Gene3D" id="1.10.443.10">
    <property type="entry name" value="Intergrase catalytic core"/>
    <property type="match status" value="1"/>
</dbReference>
<organism evidence="3">
    <name type="scientific">mine drainage metagenome</name>
    <dbReference type="NCBI Taxonomy" id="410659"/>
    <lineage>
        <taxon>unclassified sequences</taxon>
        <taxon>metagenomes</taxon>
        <taxon>ecological metagenomes</taxon>
    </lineage>
</organism>
<evidence type="ECO:0000256" key="1">
    <source>
        <dbReference type="ARBA" id="ARBA00023172"/>
    </source>
</evidence>
<keyword evidence="1" id="KW-0233">DNA recombination</keyword>
<accession>A0A3P3ZQW5</accession>
<dbReference type="GO" id="GO:0006310">
    <property type="term" value="P:DNA recombination"/>
    <property type="evidence" value="ECO:0007669"/>
    <property type="project" value="UniProtKB-KW"/>
</dbReference>
<gene>
    <name evidence="3" type="ORF">CARN8_6060001</name>
</gene>
<evidence type="ECO:0000259" key="2">
    <source>
        <dbReference type="PROSITE" id="PS51898"/>
    </source>
</evidence>
<protein>
    <submittedName>
        <fullName evidence="3">Tyrosine recombinase XerC</fullName>
    </submittedName>
</protein>
<feature type="domain" description="Tyr recombinase" evidence="2">
    <location>
        <begin position="1"/>
        <end position="57"/>
    </location>
</feature>
<dbReference type="InterPro" id="IPR011010">
    <property type="entry name" value="DNA_brk_join_enz"/>
</dbReference>
<dbReference type="PROSITE" id="PS51898">
    <property type="entry name" value="TYR_RECOMBINASE"/>
    <property type="match status" value="1"/>
</dbReference>
<dbReference type="SUPFAM" id="SSF56349">
    <property type="entry name" value="DNA breaking-rejoining enzymes"/>
    <property type="match status" value="1"/>
</dbReference>
<sequence>MRERNFYQTRHTYATLNLMAGANPMWVAKQLGHATMAMLLTTYSRWIDGADKSAERAKIDTAFDPIATAAPHKTKTLL</sequence>
<proteinExistence type="predicted"/>
<dbReference type="EMBL" id="UOYP01000564">
    <property type="protein sequence ID" value="VAY89287.1"/>
    <property type="molecule type" value="Genomic_DNA"/>
</dbReference>
<name>A0A3P3ZQW5_9ZZZZ</name>
<dbReference type="AlphaFoldDB" id="A0A3P3ZQW5"/>